<gene>
    <name evidence="8" type="ORF">R1sor_004720</name>
</gene>
<dbReference type="Pfam" id="PF05983">
    <property type="entry name" value="Med7"/>
    <property type="match status" value="1"/>
</dbReference>
<comment type="function">
    <text evidence="6">Component of the Mediator complex, a coactivator involved in the regulated transcription of nearly all RNA polymerase II-dependent genes. Mediator functions as a bridge to convey information from gene-specific regulatory proteins to the basal RNA polymerase II transcription machinery.</text>
</comment>
<dbReference type="PANTHER" id="PTHR21428">
    <property type="entry name" value="MEDIATOR OF RNA POLYMERASE II TRANSCRIPTION SUBUNIT 7"/>
    <property type="match status" value="1"/>
</dbReference>
<organism evidence="8 9">
    <name type="scientific">Riccia sorocarpa</name>
    <dbReference type="NCBI Taxonomy" id="122646"/>
    <lineage>
        <taxon>Eukaryota</taxon>
        <taxon>Viridiplantae</taxon>
        <taxon>Streptophyta</taxon>
        <taxon>Embryophyta</taxon>
        <taxon>Marchantiophyta</taxon>
        <taxon>Marchantiopsida</taxon>
        <taxon>Marchantiidae</taxon>
        <taxon>Marchantiales</taxon>
        <taxon>Ricciaceae</taxon>
        <taxon>Riccia</taxon>
    </lineage>
</organism>
<keyword evidence="7" id="KW-0175">Coiled coil</keyword>
<feature type="coiled-coil region" evidence="7">
    <location>
        <begin position="81"/>
        <end position="111"/>
    </location>
</feature>
<comment type="subcellular location">
    <subcellularLocation>
        <location evidence="1 6">Nucleus</location>
    </subcellularLocation>
</comment>
<name>A0ABD3HNZ1_9MARC</name>
<accession>A0ABD3HNZ1</accession>
<keyword evidence="3 6" id="KW-0805">Transcription regulation</keyword>
<evidence type="ECO:0000256" key="5">
    <source>
        <dbReference type="ARBA" id="ARBA00023242"/>
    </source>
</evidence>
<dbReference type="InterPro" id="IPR009244">
    <property type="entry name" value="Mediatior_Med7"/>
</dbReference>
<evidence type="ECO:0000256" key="1">
    <source>
        <dbReference type="ARBA" id="ARBA00004123"/>
    </source>
</evidence>
<sequence>MFSLDDLENLSKSHLLATADYKKELRSLNRELSFQFLKFSDVLVERPSQYARRVEDMGLILRNMHHLLNSLRPHQARSTIIHLLELQIERRKKAVEDIRRKREEVRQLLQKSLSAVHGHMSDGQDGRMMDGGMAVALADHVSRPNNEIENYGFSAAQTYR</sequence>
<dbReference type="InterPro" id="IPR044888">
    <property type="entry name" value="Mediatior_Med7_sf"/>
</dbReference>
<evidence type="ECO:0000313" key="8">
    <source>
        <dbReference type="EMBL" id="KAL3691069.1"/>
    </source>
</evidence>
<dbReference type="Gene3D" id="6.10.140.200">
    <property type="match status" value="1"/>
</dbReference>
<dbReference type="Proteomes" id="UP001633002">
    <property type="component" value="Unassembled WGS sequence"/>
</dbReference>
<dbReference type="EMBL" id="JBJQOH010000003">
    <property type="protein sequence ID" value="KAL3691069.1"/>
    <property type="molecule type" value="Genomic_DNA"/>
</dbReference>
<dbReference type="GO" id="GO:0005634">
    <property type="term" value="C:nucleus"/>
    <property type="evidence" value="ECO:0007669"/>
    <property type="project" value="UniProtKB-SubCell"/>
</dbReference>
<evidence type="ECO:0000313" key="9">
    <source>
        <dbReference type="Proteomes" id="UP001633002"/>
    </source>
</evidence>
<evidence type="ECO:0000256" key="6">
    <source>
        <dbReference type="RuleBase" id="RU364060"/>
    </source>
</evidence>
<dbReference type="InterPro" id="IPR037212">
    <property type="entry name" value="Med7/Med21-like"/>
</dbReference>
<evidence type="ECO:0000256" key="3">
    <source>
        <dbReference type="ARBA" id="ARBA00023015"/>
    </source>
</evidence>
<keyword evidence="5 6" id="KW-0539">Nucleus</keyword>
<keyword evidence="6" id="KW-0010">Activator</keyword>
<proteinExistence type="inferred from homology"/>
<evidence type="ECO:0000256" key="2">
    <source>
        <dbReference type="ARBA" id="ARBA00009994"/>
    </source>
</evidence>
<dbReference type="AlphaFoldDB" id="A0ABD3HNZ1"/>
<evidence type="ECO:0000256" key="4">
    <source>
        <dbReference type="ARBA" id="ARBA00023163"/>
    </source>
</evidence>
<evidence type="ECO:0000256" key="7">
    <source>
        <dbReference type="SAM" id="Coils"/>
    </source>
</evidence>
<dbReference type="SUPFAM" id="SSF140718">
    <property type="entry name" value="Mediator hinge subcomplex-like"/>
    <property type="match status" value="1"/>
</dbReference>
<protein>
    <recommendedName>
        <fullName evidence="6">Mediator of RNA polymerase II transcription subunit 7</fullName>
    </recommendedName>
</protein>
<keyword evidence="4 6" id="KW-0804">Transcription</keyword>
<comment type="similarity">
    <text evidence="2 6">Belongs to the Mediator complex subunit 7 family.</text>
</comment>
<reference evidence="8 9" key="1">
    <citation type="submission" date="2024-09" db="EMBL/GenBank/DDBJ databases">
        <title>Chromosome-scale assembly of Riccia sorocarpa.</title>
        <authorList>
            <person name="Paukszto L."/>
        </authorList>
    </citation>
    <scope>NUCLEOTIDE SEQUENCE [LARGE SCALE GENOMIC DNA]</scope>
    <source>
        <strain evidence="8">LP-2024</strain>
        <tissue evidence="8">Aerial parts of the thallus</tissue>
    </source>
</reference>
<keyword evidence="9" id="KW-1185">Reference proteome</keyword>
<comment type="caution">
    <text evidence="8">The sequence shown here is derived from an EMBL/GenBank/DDBJ whole genome shotgun (WGS) entry which is preliminary data.</text>
</comment>
<comment type="subunit">
    <text evidence="6">Component of the Mediator complex.</text>
</comment>
<dbReference type="PANTHER" id="PTHR21428:SF11">
    <property type="entry name" value="MEDIATOR OF RNA POLYMERASE II TRANSCRIPTION SUBUNIT 7"/>
    <property type="match status" value="1"/>
</dbReference>